<dbReference type="GO" id="GO:0009788">
    <property type="term" value="P:negative regulation of abscisic acid-activated signaling pathway"/>
    <property type="evidence" value="ECO:0007669"/>
    <property type="project" value="InterPro"/>
</dbReference>
<organism evidence="9 10">
    <name type="scientific">Rhododendron simsii</name>
    <name type="common">Sims's rhododendron</name>
    <dbReference type="NCBI Taxonomy" id="118357"/>
    <lineage>
        <taxon>Eukaryota</taxon>
        <taxon>Viridiplantae</taxon>
        <taxon>Streptophyta</taxon>
        <taxon>Embryophyta</taxon>
        <taxon>Tracheophyta</taxon>
        <taxon>Spermatophyta</taxon>
        <taxon>Magnoliopsida</taxon>
        <taxon>eudicotyledons</taxon>
        <taxon>Gunneridae</taxon>
        <taxon>Pentapetalae</taxon>
        <taxon>asterids</taxon>
        <taxon>Ericales</taxon>
        <taxon>Ericaceae</taxon>
        <taxon>Ericoideae</taxon>
        <taxon>Rhodoreae</taxon>
        <taxon>Rhododendron</taxon>
    </lineage>
</organism>
<dbReference type="InterPro" id="IPR013087">
    <property type="entry name" value="Znf_C2H2_type"/>
</dbReference>
<protein>
    <recommendedName>
        <fullName evidence="8">C2H2-type domain-containing protein</fullName>
    </recommendedName>
</protein>
<evidence type="ECO:0000256" key="1">
    <source>
        <dbReference type="ARBA" id="ARBA00004123"/>
    </source>
</evidence>
<evidence type="ECO:0000256" key="4">
    <source>
        <dbReference type="ARBA" id="ARBA00022833"/>
    </source>
</evidence>
<dbReference type="GO" id="GO:0008270">
    <property type="term" value="F:zinc ion binding"/>
    <property type="evidence" value="ECO:0007669"/>
    <property type="project" value="UniProtKB-KW"/>
</dbReference>
<feature type="domain" description="C2H2-type" evidence="8">
    <location>
        <begin position="27"/>
        <end position="54"/>
    </location>
</feature>
<dbReference type="InterPro" id="IPR044246">
    <property type="entry name" value="ZFP3-like"/>
</dbReference>
<dbReference type="PROSITE" id="PS00028">
    <property type="entry name" value="ZINC_FINGER_C2H2_1"/>
    <property type="match status" value="1"/>
</dbReference>
<dbReference type="EMBL" id="WJXA01000008">
    <property type="protein sequence ID" value="KAF7136363.1"/>
    <property type="molecule type" value="Genomic_DNA"/>
</dbReference>
<keyword evidence="5" id="KW-0539">Nucleus</keyword>
<evidence type="ECO:0000256" key="5">
    <source>
        <dbReference type="ARBA" id="ARBA00023242"/>
    </source>
</evidence>
<comment type="subcellular location">
    <subcellularLocation>
        <location evidence="1">Nucleus</location>
    </subcellularLocation>
</comment>
<gene>
    <name evidence="9" type="ORF">RHSIM_Rhsim08G0040200</name>
</gene>
<evidence type="ECO:0000256" key="3">
    <source>
        <dbReference type="ARBA" id="ARBA00022771"/>
    </source>
</evidence>
<dbReference type="PANTHER" id="PTHR47287:SF15">
    <property type="entry name" value="ZINC FINGER PROTEIN 3-LIKE"/>
    <property type="match status" value="1"/>
</dbReference>
<accession>A0A834GKY1</accession>
<evidence type="ECO:0000256" key="6">
    <source>
        <dbReference type="PROSITE-ProRule" id="PRU00042"/>
    </source>
</evidence>
<proteinExistence type="predicted"/>
<feature type="region of interest" description="Disordered" evidence="7">
    <location>
        <begin position="43"/>
        <end position="78"/>
    </location>
</feature>
<dbReference type="InterPro" id="IPR036236">
    <property type="entry name" value="Znf_C2H2_sf"/>
</dbReference>
<sequence>MADQGFLYDFLKNPTTEKQTRQSSRVFPCLYCSRQFYTSQALGGHQNAHKRERAAARKPFSGDPAPTTADPGYYSNNNNTQMINDVPSFAAAAAVDPNAAYWLEPNRFPYFQYGSGSAHLGVYGGGSTSTPDSLSPTADDSVNLDLSLRL</sequence>
<reference evidence="9" key="1">
    <citation type="submission" date="2019-11" db="EMBL/GenBank/DDBJ databases">
        <authorList>
            <person name="Liu Y."/>
            <person name="Hou J."/>
            <person name="Li T.-Q."/>
            <person name="Guan C.-H."/>
            <person name="Wu X."/>
            <person name="Wu H.-Z."/>
            <person name="Ling F."/>
            <person name="Zhang R."/>
            <person name="Shi X.-G."/>
            <person name="Ren J.-P."/>
            <person name="Chen E.-F."/>
            <person name="Sun J.-M."/>
        </authorList>
    </citation>
    <scope>NUCLEOTIDE SEQUENCE</scope>
    <source>
        <strain evidence="9">Adult_tree_wgs_1</strain>
        <tissue evidence="9">Leaves</tissue>
    </source>
</reference>
<dbReference type="SUPFAM" id="SSF57667">
    <property type="entry name" value="beta-beta-alpha zinc fingers"/>
    <property type="match status" value="1"/>
</dbReference>
<keyword evidence="4" id="KW-0862">Zinc</keyword>
<keyword evidence="3 6" id="KW-0863">Zinc-finger</keyword>
<dbReference type="OrthoDB" id="960395at2759"/>
<keyword evidence="10" id="KW-1185">Reference proteome</keyword>
<keyword evidence="2" id="KW-0479">Metal-binding</keyword>
<comment type="caution">
    <text evidence="9">The sequence shown here is derived from an EMBL/GenBank/DDBJ whole genome shotgun (WGS) entry which is preliminary data.</text>
</comment>
<evidence type="ECO:0000259" key="8">
    <source>
        <dbReference type="PROSITE" id="PS50157"/>
    </source>
</evidence>
<dbReference type="AlphaFoldDB" id="A0A834GKY1"/>
<dbReference type="PROSITE" id="PS50157">
    <property type="entry name" value="ZINC_FINGER_C2H2_2"/>
    <property type="match status" value="1"/>
</dbReference>
<evidence type="ECO:0000256" key="2">
    <source>
        <dbReference type="ARBA" id="ARBA00022723"/>
    </source>
</evidence>
<evidence type="ECO:0000256" key="7">
    <source>
        <dbReference type="SAM" id="MobiDB-lite"/>
    </source>
</evidence>
<name>A0A834GKY1_RHOSS</name>
<dbReference type="Gene3D" id="3.30.160.60">
    <property type="entry name" value="Classic Zinc Finger"/>
    <property type="match status" value="1"/>
</dbReference>
<dbReference type="Proteomes" id="UP000626092">
    <property type="component" value="Unassembled WGS sequence"/>
</dbReference>
<dbReference type="GO" id="GO:0005634">
    <property type="term" value="C:nucleus"/>
    <property type="evidence" value="ECO:0007669"/>
    <property type="project" value="UniProtKB-SubCell"/>
</dbReference>
<evidence type="ECO:0000313" key="9">
    <source>
        <dbReference type="EMBL" id="KAF7136363.1"/>
    </source>
</evidence>
<evidence type="ECO:0000313" key="10">
    <source>
        <dbReference type="Proteomes" id="UP000626092"/>
    </source>
</evidence>
<dbReference type="PANTHER" id="PTHR47287">
    <property type="entry name" value="C2H2 AND C2HC ZINC FINGERS SUPERFAMILY PROTEIN"/>
    <property type="match status" value="1"/>
</dbReference>